<proteinExistence type="predicted"/>
<dbReference type="PANTHER" id="PTHR38828:SF3">
    <property type="match status" value="1"/>
</dbReference>
<sequence>MTEEVPEYSKCLQISREDKEKLVDRLYTQSIESKKQKLEELEARYYPKKESKKISKEDIQKSVLRQVDEEMEFRRRAQAQAEANVYTKDAKTKKSADTAMSPLEIEESVKRMYDEALQRKEKNLEQSRKQYMFDPEKSAPTKKAPPGELKEYFEKISKPKKTDFSTDEINAIYGLSNAAVAPPE</sequence>
<feature type="region of interest" description="Disordered" evidence="1">
    <location>
        <begin position="78"/>
        <end position="99"/>
    </location>
</feature>
<reference evidence="2 3" key="1">
    <citation type="journal article" date="2013" name="PLoS ONE">
        <title>Predicting the Proteins of Angomonas deanei, Strigomonas culicis and Their Respective Endosymbionts Reveals New Aspects of the Trypanosomatidae Family.</title>
        <authorList>
            <person name="Motta M.C."/>
            <person name="Martins A.C."/>
            <person name="de Souza S.S."/>
            <person name="Catta-Preta C.M."/>
            <person name="Silva R."/>
            <person name="Klein C.C."/>
            <person name="de Almeida L.G."/>
            <person name="de Lima Cunha O."/>
            <person name="Ciapina L.P."/>
            <person name="Brocchi M."/>
            <person name="Colabardini A.C."/>
            <person name="de Araujo Lima B."/>
            <person name="Machado C.R."/>
            <person name="de Almeida Soares C.M."/>
            <person name="Probst C.M."/>
            <person name="de Menezes C.B."/>
            <person name="Thompson C.E."/>
            <person name="Bartholomeu D.C."/>
            <person name="Gradia D.F."/>
            <person name="Pavoni D.P."/>
            <person name="Grisard E.C."/>
            <person name="Fantinatti-Garboggini F."/>
            <person name="Marchini F.K."/>
            <person name="Rodrigues-Luiz G.F."/>
            <person name="Wagner G."/>
            <person name="Goldman G.H."/>
            <person name="Fietto J.L."/>
            <person name="Elias M.C."/>
            <person name="Goldman M.H."/>
            <person name="Sagot M.F."/>
            <person name="Pereira M."/>
            <person name="Stoco P.H."/>
            <person name="de Mendonca-Neto R.P."/>
            <person name="Teixeira S.M."/>
            <person name="Maciel T.E."/>
            <person name="de Oliveira Mendes T.A."/>
            <person name="Urmenyi T.P."/>
            <person name="de Souza W."/>
            <person name="Schenkman S."/>
            <person name="de Vasconcelos A.T."/>
        </authorList>
    </citation>
    <scope>NUCLEOTIDE SEQUENCE [LARGE SCALE GENOMIC DNA]</scope>
</reference>
<evidence type="ECO:0000313" key="3">
    <source>
        <dbReference type="Proteomes" id="UP000015354"/>
    </source>
</evidence>
<evidence type="ECO:0000256" key="1">
    <source>
        <dbReference type="SAM" id="MobiDB-lite"/>
    </source>
</evidence>
<accession>S9TU43</accession>
<dbReference type="Proteomes" id="UP000015354">
    <property type="component" value="Unassembled WGS sequence"/>
</dbReference>
<dbReference type="OrthoDB" id="272459at2759"/>
<comment type="caution">
    <text evidence="2">The sequence shown here is derived from an EMBL/GenBank/DDBJ whole genome shotgun (WGS) entry which is preliminary data.</text>
</comment>
<dbReference type="EMBL" id="ATMH01008425">
    <property type="protein sequence ID" value="EPY21942.1"/>
    <property type="molecule type" value="Genomic_DNA"/>
</dbReference>
<dbReference type="AlphaFoldDB" id="S9TU43"/>
<dbReference type="PANTHER" id="PTHR38828">
    <property type="match status" value="1"/>
</dbReference>
<protein>
    <submittedName>
        <fullName evidence="2">Uncharacterized protein</fullName>
    </submittedName>
</protein>
<name>S9TU43_9TRYP</name>
<keyword evidence="3" id="KW-1185">Reference proteome</keyword>
<evidence type="ECO:0000313" key="2">
    <source>
        <dbReference type="EMBL" id="EPY21942.1"/>
    </source>
</evidence>
<dbReference type="InterPro" id="IPR039963">
    <property type="entry name" value="Unchar_22kDa"/>
</dbReference>
<organism evidence="2 3">
    <name type="scientific">Strigomonas culicis</name>
    <dbReference type="NCBI Taxonomy" id="28005"/>
    <lineage>
        <taxon>Eukaryota</taxon>
        <taxon>Discoba</taxon>
        <taxon>Euglenozoa</taxon>
        <taxon>Kinetoplastea</taxon>
        <taxon>Metakinetoplastina</taxon>
        <taxon>Trypanosomatida</taxon>
        <taxon>Trypanosomatidae</taxon>
        <taxon>Strigomonadinae</taxon>
        <taxon>Strigomonas</taxon>
    </lineage>
</organism>
<gene>
    <name evidence="2" type="ORF">STCU_08425</name>
</gene>
<feature type="region of interest" description="Disordered" evidence="1">
    <location>
        <begin position="121"/>
        <end position="149"/>
    </location>
</feature>